<sequence length="377" mass="40762">MNDFWGFVGRTYERAMPDFWLRMNPKYQWAFGIALLICLWLATGLFRQGAHADTAATKTAETPTVRVARLVATPHEALIPVRGRTEALHQVDVRAEVDGVVSAIHFEKGDRVKAGQVLCELKVNDRGARATQAEAQMAQAQKELEVAKELYKEGFRSKTQMAQSQATYEAAKAGAATMNIQLANTKIKAPFAGIVDERYANLGDYLQVGNKCAMVVAPEPFLAVGTLSEDVVGQVHPGNKARVKLVTGEMVDGTVRFVAEHADPNTRTFRVEIELPNPKALLKSGVSADIGIVPSKMLPAHKISPGILVLEDSGVVGVRVVQKNIARFIPVKVISDGPDGMWIAGLPPTADVIVVGQEFVGNGEKVKAVFERAGKAS</sequence>
<dbReference type="NCBIfam" id="TIGR01730">
    <property type="entry name" value="RND_mfp"/>
    <property type="match status" value="1"/>
</dbReference>
<organism evidence="4 5">
    <name type="scientific">Rhizomicrobium palustre</name>
    <dbReference type="NCBI Taxonomy" id="189966"/>
    <lineage>
        <taxon>Bacteria</taxon>
        <taxon>Pseudomonadati</taxon>
        <taxon>Pseudomonadota</taxon>
        <taxon>Alphaproteobacteria</taxon>
        <taxon>Micropepsales</taxon>
        <taxon>Micropepsaceae</taxon>
        <taxon>Rhizomicrobium</taxon>
    </lineage>
</organism>
<comment type="caution">
    <text evidence="4">The sequence shown here is derived from an EMBL/GenBank/DDBJ whole genome shotgun (WGS) entry which is preliminary data.</text>
</comment>
<keyword evidence="5" id="KW-1185">Reference proteome</keyword>
<dbReference type="InterPro" id="IPR006143">
    <property type="entry name" value="RND_pump_MFP"/>
</dbReference>
<name>A0A846MW40_9PROT</name>
<accession>A0A846MW40</accession>
<evidence type="ECO:0000313" key="4">
    <source>
        <dbReference type="EMBL" id="NIK87207.1"/>
    </source>
</evidence>
<dbReference type="AlphaFoldDB" id="A0A846MW40"/>
<dbReference type="Gene3D" id="2.40.50.100">
    <property type="match status" value="1"/>
</dbReference>
<dbReference type="Pfam" id="PF25917">
    <property type="entry name" value="BSH_RND"/>
    <property type="match status" value="1"/>
</dbReference>
<evidence type="ECO:0000259" key="3">
    <source>
        <dbReference type="Pfam" id="PF25954"/>
    </source>
</evidence>
<protein>
    <submittedName>
        <fullName evidence="4">Multidrug efflux system membrane fusion protein</fullName>
    </submittedName>
</protein>
<reference evidence="4 5" key="1">
    <citation type="submission" date="2020-03" db="EMBL/GenBank/DDBJ databases">
        <title>Genomic Encyclopedia of Type Strains, Phase IV (KMG-IV): sequencing the most valuable type-strain genomes for metagenomic binning, comparative biology and taxonomic classification.</title>
        <authorList>
            <person name="Goeker M."/>
        </authorList>
    </citation>
    <scope>NUCLEOTIDE SEQUENCE [LARGE SCALE GENOMIC DNA]</scope>
    <source>
        <strain evidence="4 5">DSM 19867</strain>
    </source>
</reference>
<evidence type="ECO:0000256" key="1">
    <source>
        <dbReference type="ARBA" id="ARBA00009477"/>
    </source>
</evidence>
<evidence type="ECO:0000313" key="5">
    <source>
        <dbReference type="Proteomes" id="UP000570514"/>
    </source>
</evidence>
<dbReference type="Pfam" id="PF25954">
    <property type="entry name" value="Beta-barrel_RND_2"/>
    <property type="match status" value="1"/>
</dbReference>
<dbReference type="InterPro" id="IPR058625">
    <property type="entry name" value="MdtA-like_BSH"/>
</dbReference>
<feature type="domain" description="CusB-like beta-barrel" evidence="3">
    <location>
        <begin position="228"/>
        <end position="292"/>
    </location>
</feature>
<dbReference type="InterPro" id="IPR058792">
    <property type="entry name" value="Beta-barrel_RND_2"/>
</dbReference>
<proteinExistence type="inferred from homology"/>
<dbReference type="GO" id="GO:0015562">
    <property type="term" value="F:efflux transmembrane transporter activity"/>
    <property type="evidence" value="ECO:0007669"/>
    <property type="project" value="TreeGrafter"/>
</dbReference>
<dbReference type="Gene3D" id="2.40.30.170">
    <property type="match status" value="1"/>
</dbReference>
<dbReference type="RefSeq" id="WP_167080603.1">
    <property type="nucleotide sequence ID" value="NZ_BAAADC010000001.1"/>
</dbReference>
<dbReference type="PANTHER" id="PTHR30469:SF29">
    <property type="entry name" value="BLR2860 PROTEIN"/>
    <property type="match status" value="1"/>
</dbReference>
<gene>
    <name evidence="4" type="ORF">FHS83_000525</name>
</gene>
<comment type="similarity">
    <text evidence="1">Belongs to the membrane fusion protein (MFP) (TC 8.A.1) family.</text>
</comment>
<dbReference type="EMBL" id="JAASRM010000001">
    <property type="protein sequence ID" value="NIK87207.1"/>
    <property type="molecule type" value="Genomic_DNA"/>
</dbReference>
<dbReference type="SUPFAM" id="SSF111369">
    <property type="entry name" value="HlyD-like secretion proteins"/>
    <property type="match status" value="1"/>
</dbReference>
<evidence type="ECO:0000259" key="2">
    <source>
        <dbReference type="Pfam" id="PF25917"/>
    </source>
</evidence>
<dbReference type="Gene3D" id="1.10.287.470">
    <property type="entry name" value="Helix hairpin bin"/>
    <property type="match status" value="1"/>
</dbReference>
<dbReference type="Proteomes" id="UP000570514">
    <property type="component" value="Unassembled WGS sequence"/>
</dbReference>
<dbReference type="GO" id="GO:1990281">
    <property type="term" value="C:efflux pump complex"/>
    <property type="evidence" value="ECO:0007669"/>
    <property type="project" value="TreeGrafter"/>
</dbReference>
<feature type="domain" description="Multidrug resistance protein MdtA-like barrel-sandwich hybrid" evidence="2">
    <location>
        <begin position="90"/>
        <end position="216"/>
    </location>
</feature>
<dbReference type="PANTHER" id="PTHR30469">
    <property type="entry name" value="MULTIDRUG RESISTANCE PROTEIN MDTA"/>
    <property type="match status" value="1"/>
</dbReference>